<dbReference type="PANTHER" id="PTHR43313">
    <property type="entry name" value="SHORT-CHAIN DEHYDROGENASE/REDUCTASE FAMILY 9C"/>
    <property type="match status" value="1"/>
</dbReference>
<dbReference type="InterPro" id="IPR020904">
    <property type="entry name" value="Sc_DH/Rdtase_CS"/>
</dbReference>
<organism evidence="3 4">
    <name type="scientific">Boothiomyces macroporosus</name>
    <dbReference type="NCBI Taxonomy" id="261099"/>
    <lineage>
        <taxon>Eukaryota</taxon>
        <taxon>Fungi</taxon>
        <taxon>Fungi incertae sedis</taxon>
        <taxon>Chytridiomycota</taxon>
        <taxon>Chytridiomycota incertae sedis</taxon>
        <taxon>Chytridiomycetes</taxon>
        <taxon>Rhizophydiales</taxon>
        <taxon>Terramycetaceae</taxon>
        <taxon>Boothiomyces</taxon>
    </lineage>
</organism>
<dbReference type="InterPro" id="IPR002347">
    <property type="entry name" value="SDR_fam"/>
</dbReference>
<dbReference type="Proteomes" id="UP001210925">
    <property type="component" value="Unassembled WGS sequence"/>
</dbReference>
<name>A0AAD5UDX6_9FUNG</name>
<evidence type="ECO:0000256" key="1">
    <source>
        <dbReference type="ARBA" id="ARBA00022857"/>
    </source>
</evidence>
<keyword evidence="1" id="KW-0521">NADP</keyword>
<keyword evidence="4" id="KW-1185">Reference proteome</keyword>
<evidence type="ECO:0000256" key="2">
    <source>
        <dbReference type="RuleBase" id="RU000363"/>
    </source>
</evidence>
<evidence type="ECO:0000313" key="3">
    <source>
        <dbReference type="EMBL" id="KAJ3254885.1"/>
    </source>
</evidence>
<comment type="caution">
    <text evidence="3">The sequence shown here is derived from an EMBL/GenBank/DDBJ whole genome shotgun (WGS) entry which is preliminary data.</text>
</comment>
<dbReference type="PRINTS" id="PR00081">
    <property type="entry name" value="GDHRDH"/>
</dbReference>
<dbReference type="AlphaFoldDB" id="A0AAD5UDX6"/>
<dbReference type="InterPro" id="IPR036291">
    <property type="entry name" value="NAD(P)-bd_dom_sf"/>
</dbReference>
<gene>
    <name evidence="3" type="primary">RDH5_1</name>
    <name evidence="3" type="ORF">HK103_006781</name>
</gene>
<dbReference type="EMBL" id="JADGKB010000076">
    <property type="protein sequence ID" value="KAJ3254885.1"/>
    <property type="molecule type" value="Genomic_DNA"/>
</dbReference>
<dbReference type="Pfam" id="PF00106">
    <property type="entry name" value="adh_short"/>
    <property type="match status" value="1"/>
</dbReference>
<dbReference type="Gene3D" id="3.40.50.720">
    <property type="entry name" value="NAD(P)-binding Rossmann-like Domain"/>
    <property type="match status" value="1"/>
</dbReference>
<dbReference type="PANTHER" id="PTHR43313:SF1">
    <property type="entry name" value="3BETA-HYDROXYSTEROID DEHYDROGENASE DHS-16"/>
    <property type="match status" value="1"/>
</dbReference>
<sequence length="195" mass="21852">MDVTKQQDVQACVDLINTRHGSLFCLINNAGLVDGFFLELMTMEQFERTVNVNFIGVVRCCKAFIPLLRKAQNSRIVNISSAASFASLPGGSHYNASKAAVKSFGDCLRLELMPFGIKVVTIMPGFFATKIMDQKKYIEDTFNKADKNVRDLYGKTFIERYMSGGEMYRPFAPKPQVCVDVIVKSSIAKRPPMDR</sequence>
<protein>
    <submittedName>
        <fullName evidence="3">Retinol dehydrogenase 5</fullName>
    </submittedName>
</protein>
<dbReference type="GO" id="GO:0016491">
    <property type="term" value="F:oxidoreductase activity"/>
    <property type="evidence" value="ECO:0007669"/>
    <property type="project" value="TreeGrafter"/>
</dbReference>
<dbReference type="SUPFAM" id="SSF51735">
    <property type="entry name" value="NAD(P)-binding Rossmann-fold domains"/>
    <property type="match status" value="1"/>
</dbReference>
<dbReference type="PRINTS" id="PR00080">
    <property type="entry name" value="SDRFAMILY"/>
</dbReference>
<proteinExistence type="inferred from homology"/>
<reference evidence="3" key="1">
    <citation type="submission" date="2020-05" db="EMBL/GenBank/DDBJ databases">
        <title>Phylogenomic resolution of chytrid fungi.</title>
        <authorList>
            <person name="Stajich J.E."/>
            <person name="Amses K."/>
            <person name="Simmons R."/>
            <person name="Seto K."/>
            <person name="Myers J."/>
            <person name="Bonds A."/>
            <person name="Quandt C.A."/>
            <person name="Barry K."/>
            <person name="Liu P."/>
            <person name="Grigoriev I."/>
            <person name="Longcore J.E."/>
            <person name="James T.Y."/>
        </authorList>
    </citation>
    <scope>NUCLEOTIDE SEQUENCE</scope>
    <source>
        <strain evidence="3">PLAUS21</strain>
    </source>
</reference>
<accession>A0AAD5UDX6</accession>
<comment type="similarity">
    <text evidence="2">Belongs to the short-chain dehydrogenases/reductases (SDR) family.</text>
</comment>
<dbReference type="PROSITE" id="PS00061">
    <property type="entry name" value="ADH_SHORT"/>
    <property type="match status" value="1"/>
</dbReference>
<dbReference type="GO" id="GO:0008202">
    <property type="term" value="P:steroid metabolic process"/>
    <property type="evidence" value="ECO:0007669"/>
    <property type="project" value="TreeGrafter"/>
</dbReference>
<evidence type="ECO:0000313" key="4">
    <source>
        <dbReference type="Proteomes" id="UP001210925"/>
    </source>
</evidence>